<organism evidence="2">
    <name type="scientific">viral metagenome</name>
    <dbReference type="NCBI Taxonomy" id="1070528"/>
    <lineage>
        <taxon>unclassified sequences</taxon>
        <taxon>metagenomes</taxon>
        <taxon>organismal metagenomes</taxon>
    </lineage>
</organism>
<protein>
    <submittedName>
        <fullName evidence="2">Uncharacterized protein</fullName>
    </submittedName>
</protein>
<keyword evidence="1" id="KW-0472">Membrane</keyword>
<keyword evidence="1" id="KW-1133">Transmembrane helix</keyword>
<keyword evidence="1" id="KW-0812">Transmembrane</keyword>
<feature type="transmembrane region" description="Helical" evidence="1">
    <location>
        <begin position="79"/>
        <end position="100"/>
    </location>
</feature>
<dbReference type="EMBL" id="MN739548">
    <property type="protein sequence ID" value="QHT12620.1"/>
    <property type="molecule type" value="Genomic_DNA"/>
</dbReference>
<evidence type="ECO:0000313" key="2">
    <source>
        <dbReference type="EMBL" id="QHT12620.1"/>
    </source>
</evidence>
<feature type="transmembrane region" description="Helical" evidence="1">
    <location>
        <begin position="55"/>
        <end position="72"/>
    </location>
</feature>
<sequence>MDSIQKKTEGTNIPEQNKDAVLNDWNKLKAHKIATGTFYTGPFATARGNPDFGKIPIITKYLFLIVTVYFIINKNYKYTIYALICYCIGSILNAIRFYYVDSLSSVGEDFKYLNSIVTDNIIGATLAFLGIIYIFLKKK</sequence>
<proteinExistence type="predicted"/>
<name>A0A6C0D8H9_9ZZZZ</name>
<reference evidence="2" key="1">
    <citation type="journal article" date="2020" name="Nature">
        <title>Giant virus diversity and host interactions through global metagenomics.</title>
        <authorList>
            <person name="Schulz F."/>
            <person name="Roux S."/>
            <person name="Paez-Espino D."/>
            <person name="Jungbluth S."/>
            <person name="Walsh D.A."/>
            <person name="Denef V.J."/>
            <person name="McMahon K.D."/>
            <person name="Konstantinidis K.T."/>
            <person name="Eloe-Fadrosh E.A."/>
            <person name="Kyrpides N.C."/>
            <person name="Woyke T."/>
        </authorList>
    </citation>
    <scope>NUCLEOTIDE SEQUENCE</scope>
    <source>
        <strain evidence="2">GVMAG-M-3300023174-130</strain>
    </source>
</reference>
<dbReference type="AlphaFoldDB" id="A0A6C0D8H9"/>
<feature type="transmembrane region" description="Helical" evidence="1">
    <location>
        <begin position="112"/>
        <end position="136"/>
    </location>
</feature>
<accession>A0A6C0D8H9</accession>
<evidence type="ECO:0000256" key="1">
    <source>
        <dbReference type="SAM" id="Phobius"/>
    </source>
</evidence>